<evidence type="ECO:0000256" key="9">
    <source>
        <dbReference type="RuleBase" id="RU910715"/>
    </source>
</evidence>
<dbReference type="Proteomes" id="UP000189701">
    <property type="component" value="Unplaced"/>
</dbReference>
<dbReference type="FunFam" id="1.20.1280.290:FF:000002">
    <property type="entry name" value="Bidirectional sugar transporter SWEET"/>
    <property type="match status" value="1"/>
</dbReference>
<dbReference type="Pfam" id="PF03083">
    <property type="entry name" value="MtN3_slv"/>
    <property type="match status" value="2"/>
</dbReference>
<keyword evidence="10" id="KW-1185">Reference proteome</keyword>
<dbReference type="InterPro" id="IPR004316">
    <property type="entry name" value="SWEET_rpt"/>
</dbReference>
<comment type="similarity">
    <text evidence="2 9">Belongs to the SWEET sugar transporter family.</text>
</comment>
<feature type="transmembrane region" description="Helical" evidence="9">
    <location>
        <begin position="192"/>
        <end position="213"/>
    </location>
</feature>
<keyword evidence="5 9" id="KW-0812">Transmembrane</keyword>
<name>A0A1U7WLH5_NICSY</name>
<protein>
    <recommendedName>
        <fullName evidence="9">Bidirectional sugar transporter SWEET</fullName>
    </recommendedName>
</protein>
<dbReference type="GO" id="GO:0051119">
    <property type="term" value="F:sugar transmembrane transporter activity"/>
    <property type="evidence" value="ECO:0007669"/>
    <property type="project" value="InterPro"/>
</dbReference>
<keyword evidence="7 9" id="KW-1133">Transmembrane helix</keyword>
<evidence type="ECO:0000256" key="5">
    <source>
        <dbReference type="ARBA" id="ARBA00022692"/>
    </source>
</evidence>
<dbReference type="GO" id="GO:0012505">
    <property type="term" value="C:endomembrane system"/>
    <property type="evidence" value="ECO:0007669"/>
    <property type="project" value="UniProtKB-SubCell"/>
</dbReference>
<dbReference type="PANTHER" id="PTHR10791">
    <property type="entry name" value="RAG1-ACTIVATING PROTEIN 1"/>
    <property type="match status" value="1"/>
</dbReference>
<feature type="transmembrane region" description="Helical" evidence="9">
    <location>
        <begin position="132"/>
        <end position="153"/>
    </location>
</feature>
<organism evidence="10 11">
    <name type="scientific">Nicotiana sylvestris</name>
    <name type="common">Wood tobacco</name>
    <name type="synonym">South American tobacco</name>
    <dbReference type="NCBI Taxonomy" id="4096"/>
    <lineage>
        <taxon>Eukaryota</taxon>
        <taxon>Viridiplantae</taxon>
        <taxon>Streptophyta</taxon>
        <taxon>Embryophyta</taxon>
        <taxon>Tracheophyta</taxon>
        <taxon>Spermatophyta</taxon>
        <taxon>Magnoliopsida</taxon>
        <taxon>eudicotyledons</taxon>
        <taxon>Gunneridae</taxon>
        <taxon>Pentapetalae</taxon>
        <taxon>asterids</taxon>
        <taxon>lamiids</taxon>
        <taxon>Solanales</taxon>
        <taxon>Solanaceae</taxon>
        <taxon>Nicotianoideae</taxon>
        <taxon>Nicotianeae</taxon>
        <taxon>Nicotiana</taxon>
    </lineage>
</organism>
<evidence type="ECO:0000313" key="11">
    <source>
        <dbReference type="RefSeq" id="XP_009778136.1"/>
    </source>
</evidence>
<evidence type="ECO:0000256" key="8">
    <source>
        <dbReference type="ARBA" id="ARBA00023136"/>
    </source>
</evidence>
<feature type="transmembrane region" description="Helical" evidence="9">
    <location>
        <begin position="106"/>
        <end position="126"/>
    </location>
</feature>
<dbReference type="KEGG" id="nsy:104227566"/>
<keyword evidence="6" id="KW-0677">Repeat</keyword>
<comment type="subcellular location">
    <subcellularLocation>
        <location evidence="9">Cell membrane</location>
        <topology evidence="9">Multi-pass membrane protein</topology>
    </subcellularLocation>
    <subcellularLocation>
        <location evidence="1">Endomembrane system</location>
        <topology evidence="1">Multi-pass membrane protein</topology>
    </subcellularLocation>
</comment>
<evidence type="ECO:0000256" key="6">
    <source>
        <dbReference type="ARBA" id="ARBA00022737"/>
    </source>
</evidence>
<dbReference type="OrthoDB" id="1740332at2759"/>
<dbReference type="AlphaFoldDB" id="A0A1U7WLH5"/>
<reference evidence="10" key="1">
    <citation type="journal article" date="2013" name="Genome Biol.">
        <title>Reference genomes and transcriptomes of Nicotiana sylvestris and Nicotiana tomentosiformis.</title>
        <authorList>
            <person name="Sierro N."/>
            <person name="Battey J.N."/>
            <person name="Ouadi S."/>
            <person name="Bovet L."/>
            <person name="Goepfert S."/>
            <person name="Bakaher N."/>
            <person name="Peitsch M.C."/>
            <person name="Ivanov N.V."/>
        </authorList>
    </citation>
    <scope>NUCLEOTIDE SEQUENCE [LARGE SCALE GENOMIC DNA]</scope>
</reference>
<keyword evidence="8 9" id="KW-0472">Membrane</keyword>
<evidence type="ECO:0000256" key="3">
    <source>
        <dbReference type="ARBA" id="ARBA00022448"/>
    </source>
</evidence>
<dbReference type="RefSeq" id="XP_009778136.1">
    <property type="nucleotide sequence ID" value="XM_009779834.1"/>
</dbReference>
<comment type="function">
    <text evidence="9">Mediates both low-affinity uptake and efflux of sugar across the membrane.</text>
</comment>
<evidence type="ECO:0000256" key="2">
    <source>
        <dbReference type="ARBA" id="ARBA00007809"/>
    </source>
</evidence>
<feature type="transmembrane region" description="Helical" evidence="9">
    <location>
        <begin position="165"/>
        <end position="186"/>
    </location>
</feature>
<gene>
    <name evidence="11" type="primary">LOC104227566</name>
</gene>
<dbReference type="Gene3D" id="1.20.1280.290">
    <property type="match status" value="2"/>
</dbReference>
<proteinExistence type="inferred from homology"/>
<dbReference type="PANTHER" id="PTHR10791:SF155">
    <property type="entry name" value="BIDIRECTIONAL SUGAR TRANSPORTER SWEET"/>
    <property type="match status" value="1"/>
</dbReference>
<accession>A0A1U7WLH5</accession>
<evidence type="ECO:0000256" key="4">
    <source>
        <dbReference type="ARBA" id="ARBA00022597"/>
    </source>
</evidence>
<evidence type="ECO:0000256" key="7">
    <source>
        <dbReference type="ARBA" id="ARBA00022989"/>
    </source>
</evidence>
<keyword evidence="3 9" id="KW-0813">Transport</keyword>
<dbReference type="GeneID" id="104227566"/>
<evidence type="ECO:0000313" key="10">
    <source>
        <dbReference type="Proteomes" id="UP000189701"/>
    </source>
</evidence>
<dbReference type="GO" id="GO:0051260">
    <property type="term" value="P:protein homooligomerization"/>
    <property type="evidence" value="ECO:0007669"/>
    <property type="project" value="UniProtKB-ARBA"/>
</dbReference>
<reference evidence="11" key="2">
    <citation type="submission" date="2025-08" db="UniProtKB">
        <authorList>
            <consortium name="RefSeq"/>
        </authorList>
    </citation>
    <scope>IDENTIFICATION</scope>
    <source>
        <tissue evidence="11">Leaf</tissue>
    </source>
</reference>
<sequence>MGVIHILHTAFGIFGILNTLLLLLAPRITFQRVIRKRSTENFSGIPYVISLVNCLFSMWYSLPFVSPNNMLVTIIAASGTSIQPIHVLIFLPFAPSWKEKAKISGILFLFFLIFSTVALVSIFALHGHKRKLFCGFISGIVGISMYGSPLTILRQVIKTKSVEYMPLFLSIFVFTCGVTWLVYRLLGVDPFIYVPNMIGALLGLVQLILYAVYRDNKRGVKKEATDVSVDMELGNTNEEKLANTPSQNATIP</sequence>
<dbReference type="GO" id="GO:0005886">
    <property type="term" value="C:plasma membrane"/>
    <property type="evidence" value="ECO:0007669"/>
    <property type="project" value="UniProtKB-SubCell"/>
</dbReference>
<feature type="transmembrane region" description="Helical" evidence="9">
    <location>
        <begin position="45"/>
        <end position="65"/>
    </location>
</feature>
<dbReference type="eggNOG" id="KOG1623">
    <property type="taxonomic scope" value="Eukaryota"/>
</dbReference>
<dbReference type="InterPro" id="IPR047664">
    <property type="entry name" value="SWEET"/>
</dbReference>
<feature type="transmembrane region" description="Helical" evidence="9">
    <location>
        <begin position="71"/>
        <end position="94"/>
    </location>
</feature>
<keyword evidence="4 9" id="KW-0762">Sugar transport</keyword>
<evidence type="ECO:0000256" key="1">
    <source>
        <dbReference type="ARBA" id="ARBA00004127"/>
    </source>
</evidence>
<feature type="transmembrane region" description="Helical" evidence="9">
    <location>
        <begin position="6"/>
        <end position="25"/>
    </location>
</feature>